<evidence type="ECO:0000313" key="7">
    <source>
        <dbReference type="Proteomes" id="UP001378592"/>
    </source>
</evidence>
<evidence type="ECO:0000256" key="2">
    <source>
        <dbReference type="ARBA" id="ARBA00023043"/>
    </source>
</evidence>
<reference evidence="6 7" key="1">
    <citation type="submission" date="2024-03" db="EMBL/GenBank/DDBJ databases">
        <title>The genome assembly and annotation of the cricket Gryllus longicercus Weissman &amp; Gray.</title>
        <authorList>
            <person name="Szrajer S."/>
            <person name="Gray D."/>
            <person name="Ylla G."/>
        </authorList>
    </citation>
    <scope>NUCLEOTIDE SEQUENCE [LARGE SCALE GENOMIC DNA]</scope>
    <source>
        <strain evidence="6">DAG 2021-001</strain>
        <tissue evidence="6">Whole body minus gut</tissue>
    </source>
</reference>
<dbReference type="SMART" id="SM00248">
    <property type="entry name" value="ANK"/>
    <property type="match status" value="4"/>
</dbReference>
<dbReference type="AlphaFoldDB" id="A0AAN9VQ42"/>
<feature type="repeat" description="ANK" evidence="3">
    <location>
        <begin position="341"/>
        <end position="373"/>
    </location>
</feature>
<evidence type="ECO:0000256" key="3">
    <source>
        <dbReference type="PROSITE-ProRule" id="PRU00023"/>
    </source>
</evidence>
<keyword evidence="2 3" id="KW-0040">ANK repeat</keyword>
<evidence type="ECO:0000256" key="4">
    <source>
        <dbReference type="SAM" id="MobiDB-lite"/>
    </source>
</evidence>
<proteinExistence type="predicted"/>
<dbReference type="EMBL" id="JAZDUA010000118">
    <property type="protein sequence ID" value="KAK7867501.1"/>
    <property type="molecule type" value="Genomic_DNA"/>
</dbReference>
<keyword evidence="7" id="KW-1185">Reference proteome</keyword>
<evidence type="ECO:0000256" key="1">
    <source>
        <dbReference type="ARBA" id="ARBA00022737"/>
    </source>
</evidence>
<dbReference type="PANTHER" id="PTHR24171">
    <property type="entry name" value="ANKYRIN REPEAT DOMAIN-CONTAINING PROTEIN 39-RELATED"/>
    <property type="match status" value="1"/>
</dbReference>
<evidence type="ECO:0000256" key="5">
    <source>
        <dbReference type="SAM" id="SignalP"/>
    </source>
</evidence>
<feature type="region of interest" description="Disordered" evidence="4">
    <location>
        <begin position="26"/>
        <end position="52"/>
    </location>
</feature>
<accession>A0AAN9VQ42</accession>
<sequence length="397" mass="43136">MTSSALCSVCYLVLLTIALAVNGQSPPFSSSGDEKPLARGGEGSGGEEGADGLRLVAQGPLPSQEAFRLQQQPAAAPPLRPGGEAEVDGALWRSLDERMRLLEERWGQPELHRNSTRRSAHGDAATDEHLAMHHLVSRVEKLEAIVQRVLERMPIQDPVEQQTDQTSNPTASSHVILSTSPLILSLNRHQPPVDSALEAITTTESAPTEEEMPQRVTITTEETHKKTGRGHAASYSLGEELCQAAFEGRLEGVRRLLDSGTNINYINKSGQSPLISSFYFNRDGRCHPDVVSLLLERGADVNLTDMDGRCALHHAAILPSSVQCVDLLLAAGADVDARNNFGATPLMEAAMSQNEATVRSLLAAGARKNVTGWRWPWQDMTAFDFAATDELRDLLRE</sequence>
<dbReference type="PROSITE" id="PS50088">
    <property type="entry name" value="ANK_REPEAT"/>
    <property type="match status" value="3"/>
</dbReference>
<keyword evidence="5" id="KW-0732">Signal</keyword>
<dbReference type="InterPro" id="IPR002110">
    <property type="entry name" value="Ankyrin_rpt"/>
</dbReference>
<dbReference type="PROSITE" id="PS50297">
    <property type="entry name" value="ANK_REP_REGION"/>
    <property type="match status" value="1"/>
</dbReference>
<dbReference type="Gene3D" id="1.25.40.20">
    <property type="entry name" value="Ankyrin repeat-containing domain"/>
    <property type="match status" value="1"/>
</dbReference>
<organism evidence="6 7">
    <name type="scientific">Gryllus longicercus</name>
    <dbReference type="NCBI Taxonomy" id="2509291"/>
    <lineage>
        <taxon>Eukaryota</taxon>
        <taxon>Metazoa</taxon>
        <taxon>Ecdysozoa</taxon>
        <taxon>Arthropoda</taxon>
        <taxon>Hexapoda</taxon>
        <taxon>Insecta</taxon>
        <taxon>Pterygota</taxon>
        <taxon>Neoptera</taxon>
        <taxon>Polyneoptera</taxon>
        <taxon>Orthoptera</taxon>
        <taxon>Ensifera</taxon>
        <taxon>Gryllidea</taxon>
        <taxon>Grylloidea</taxon>
        <taxon>Gryllidae</taxon>
        <taxon>Gryllinae</taxon>
        <taxon>Gryllus</taxon>
    </lineage>
</organism>
<keyword evidence="1" id="KW-0677">Repeat</keyword>
<dbReference type="InterPro" id="IPR036770">
    <property type="entry name" value="Ankyrin_rpt-contain_sf"/>
</dbReference>
<dbReference type="Proteomes" id="UP001378592">
    <property type="component" value="Unassembled WGS sequence"/>
</dbReference>
<gene>
    <name evidence="6" type="ORF">R5R35_004509</name>
</gene>
<feature type="repeat" description="ANK" evidence="3">
    <location>
        <begin position="269"/>
        <end position="306"/>
    </location>
</feature>
<comment type="caution">
    <text evidence="6">The sequence shown here is derived from an EMBL/GenBank/DDBJ whole genome shotgun (WGS) entry which is preliminary data.</text>
</comment>
<dbReference type="Pfam" id="PF12796">
    <property type="entry name" value="Ank_2"/>
    <property type="match status" value="1"/>
</dbReference>
<evidence type="ECO:0000313" key="6">
    <source>
        <dbReference type="EMBL" id="KAK7867501.1"/>
    </source>
</evidence>
<feature type="repeat" description="ANK" evidence="3">
    <location>
        <begin position="307"/>
        <end position="340"/>
    </location>
</feature>
<protein>
    <submittedName>
        <fullName evidence="6">Uncharacterized protein</fullName>
    </submittedName>
</protein>
<dbReference type="Pfam" id="PF13637">
    <property type="entry name" value="Ank_4"/>
    <property type="match status" value="1"/>
</dbReference>
<name>A0AAN9VQ42_9ORTH</name>
<feature type="signal peptide" evidence="5">
    <location>
        <begin position="1"/>
        <end position="20"/>
    </location>
</feature>
<dbReference type="SUPFAM" id="SSF48403">
    <property type="entry name" value="Ankyrin repeat"/>
    <property type="match status" value="1"/>
</dbReference>
<feature type="chain" id="PRO_5042992337" evidence="5">
    <location>
        <begin position="21"/>
        <end position="397"/>
    </location>
</feature>